<keyword evidence="2" id="KW-0040">ANK repeat</keyword>
<keyword evidence="4" id="KW-1185">Reference proteome</keyword>
<dbReference type="EMBL" id="JAGRRH010000002">
    <property type="protein sequence ID" value="KAG7372894.1"/>
    <property type="molecule type" value="Genomic_DNA"/>
</dbReference>
<accession>A0A9K3M348</accession>
<dbReference type="Proteomes" id="UP000693970">
    <property type="component" value="Unassembled WGS sequence"/>
</dbReference>
<dbReference type="OrthoDB" id="47198at2759"/>
<evidence type="ECO:0000256" key="2">
    <source>
        <dbReference type="ARBA" id="ARBA00023043"/>
    </source>
</evidence>
<dbReference type="PANTHER" id="PTHR24161">
    <property type="entry name" value="ANK_REP_REGION DOMAIN-CONTAINING PROTEIN-RELATED"/>
    <property type="match status" value="1"/>
</dbReference>
<dbReference type="InterPro" id="IPR002110">
    <property type="entry name" value="Ankyrin_rpt"/>
</dbReference>
<gene>
    <name evidence="3" type="ORF">IV203_033618</name>
</gene>
<dbReference type="Pfam" id="PF12796">
    <property type="entry name" value="Ank_2"/>
    <property type="match status" value="1"/>
</dbReference>
<dbReference type="PANTHER" id="PTHR24161:SF85">
    <property type="entry name" value="PALMITOYLTRANSFERASE HIP14"/>
    <property type="match status" value="1"/>
</dbReference>
<proteinExistence type="predicted"/>
<sequence length="184" mass="20085">MASFGLGRGGNVNTQATGTTTTSAAMDASTPYVAAAEGNLQLLQESLRDVSVTSFKDEQSYTLLQAAASYGQIEILQYLLSQLDRDNNTNTFSSSSMSYINTADKDGDTALHYAYTAETARLLVEQAHINIHAVNAEGRTALEDKQHELQVYLEEEEDLEDDDEEAEILRALIQYLSSLSSQSS</sequence>
<organism evidence="3 4">
    <name type="scientific">Nitzschia inconspicua</name>
    <dbReference type="NCBI Taxonomy" id="303405"/>
    <lineage>
        <taxon>Eukaryota</taxon>
        <taxon>Sar</taxon>
        <taxon>Stramenopiles</taxon>
        <taxon>Ochrophyta</taxon>
        <taxon>Bacillariophyta</taxon>
        <taxon>Bacillariophyceae</taxon>
        <taxon>Bacillariophycidae</taxon>
        <taxon>Bacillariales</taxon>
        <taxon>Bacillariaceae</taxon>
        <taxon>Nitzschia</taxon>
    </lineage>
</organism>
<keyword evidence="1" id="KW-0677">Repeat</keyword>
<protein>
    <submittedName>
        <fullName evidence="3">Ankyrin repeat domain protein</fullName>
    </submittedName>
</protein>
<evidence type="ECO:0000256" key="1">
    <source>
        <dbReference type="ARBA" id="ARBA00022737"/>
    </source>
</evidence>
<dbReference type="AlphaFoldDB" id="A0A9K3M348"/>
<evidence type="ECO:0000313" key="4">
    <source>
        <dbReference type="Proteomes" id="UP000693970"/>
    </source>
</evidence>
<reference evidence="3" key="2">
    <citation type="submission" date="2021-04" db="EMBL/GenBank/DDBJ databases">
        <authorList>
            <person name="Podell S."/>
        </authorList>
    </citation>
    <scope>NUCLEOTIDE SEQUENCE</scope>
    <source>
        <strain evidence="3">Hildebrandi</strain>
    </source>
</reference>
<evidence type="ECO:0000313" key="3">
    <source>
        <dbReference type="EMBL" id="KAG7372894.1"/>
    </source>
</evidence>
<name>A0A9K3M348_9STRA</name>
<comment type="caution">
    <text evidence="3">The sequence shown here is derived from an EMBL/GenBank/DDBJ whole genome shotgun (WGS) entry which is preliminary data.</text>
</comment>
<reference evidence="3" key="1">
    <citation type="journal article" date="2021" name="Sci. Rep.">
        <title>Diploid genomic architecture of Nitzschia inconspicua, an elite biomass production diatom.</title>
        <authorList>
            <person name="Oliver A."/>
            <person name="Podell S."/>
            <person name="Pinowska A."/>
            <person name="Traller J.C."/>
            <person name="Smith S.R."/>
            <person name="McClure R."/>
            <person name="Beliaev A."/>
            <person name="Bohutskyi P."/>
            <person name="Hill E.A."/>
            <person name="Rabines A."/>
            <person name="Zheng H."/>
            <person name="Allen L.Z."/>
            <person name="Kuo A."/>
            <person name="Grigoriev I.V."/>
            <person name="Allen A.E."/>
            <person name="Hazlebeck D."/>
            <person name="Allen E.E."/>
        </authorList>
    </citation>
    <scope>NUCLEOTIDE SEQUENCE</scope>
    <source>
        <strain evidence="3">Hildebrandi</strain>
    </source>
</reference>